<feature type="compositionally biased region" description="Pro residues" evidence="1">
    <location>
        <begin position="14"/>
        <end position="25"/>
    </location>
</feature>
<name>A0A3N0BSK3_9MICC</name>
<dbReference type="OrthoDB" id="3838061at2"/>
<keyword evidence="2" id="KW-0472">Membrane</keyword>
<feature type="transmembrane region" description="Helical" evidence="2">
    <location>
        <begin position="39"/>
        <end position="59"/>
    </location>
</feature>
<accession>A0A3N0BSK3</accession>
<dbReference type="AlphaFoldDB" id="A0A3N0BSK3"/>
<comment type="caution">
    <text evidence="3">The sequence shown here is derived from an EMBL/GenBank/DDBJ whole genome shotgun (WGS) entry which is preliminary data.</text>
</comment>
<dbReference type="EMBL" id="RBED01000114">
    <property type="protein sequence ID" value="RNL52079.1"/>
    <property type="molecule type" value="Genomic_DNA"/>
</dbReference>
<organism evidence="3 4">
    <name type="scientific">Arthrobacter oryzae</name>
    <dbReference type="NCBI Taxonomy" id="409290"/>
    <lineage>
        <taxon>Bacteria</taxon>
        <taxon>Bacillati</taxon>
        <taxon>Actinomycetota</taxon>
        <taxon>Actinomycetes</taxon>
        <taxon>Micrococcales</taxon>
        <taxon>Micrococcaceae</taxon>
        <taxon>Arthrobacter</taxon>
    </lineage>
</organism>
<proteinExistence type="predicted"/>
<sequence>MTTHKAPDAGIMPEVPPTPNHAPAPKPKRLKLAKLRSANGARIILGSLLALLLIATWLANNPGLQSGSSPSDWKSELSTADLKNTINNGETKGAPQQTVVYGWYANDIAAVTAAQNTYIAASFARNGNLLVLLGLGMAGELVIRGAERARINRRATA</sequence>
<protein>
    <submittedName>
        <fullName evidence="3">Uncharacterized protein</fullName>
    </submittedName>
</protein>
<dbReference type="Proteomes" id="UP000273807">
    <property type="component" value="Unassembled WGS sequence"/>
</dbReference>
<feature type="transmembrane region" description="Helical" evidence="2">
    <location>
        <begin position="129"/>
        <end position="146"/>
    </location>
</feature>
<dbReference type="RefSeq" id="WP_123256075.1">
    <property type="nucleotide sequence ID" value="NZ_RBED01000114.1"/>
</dbReference>
<keyword evidence="4" id="KW-1185">Reference proteome</keyword>
<evidence type="ECO:0000313" key="3">
    <source>
        <dbReference type="EMBL" id="RNL52079.1"/>
    </source>
</evidence>
<reference evidence="3 4" key="1">
    <citation type="submission" date="2018-10" db="EMBL/GenBank/DDBJ databases">
        <title>Genome sequencing of Arthrobacter oryzae TNB02.</title>
        <authorList>
            <person name="Cho Y.-J."/>
            <person name="Cho A."/>
            <person name="Kim O.-S."/>
        </authorList>
    </citation>
    <scope>NUCLEOTIDE SEQUENCE [LARGE SCALE GENOMIC DNA]</scope>
    <source>
        <strain evidence="3 4">TNB02</strain>
    </source>
</reference>
<evidence type="ECO:0000256" key="2">
    <source>
        <dbReference type="SAM" id="Phobius"/>
    </source>
</evidence>
<keyword evidence="2" id="KW-1133">Transmembrane helix</keyword>
<feature type="region of interest" description="Disordered" evidence="1">
    <location>
        <begin position="1"/>
        <end position="26"/>
    </location>
</feature>
<evidence type="ECO:0000313" key="4">
    <source>
        <dbReference type="Proteomes" id="UP000273807"/>
    </source>
</evidence>
<keyword evidence="2" id="KW-0812">Transmembrane</keyword>
<evidence type="ECO:0000256" key="1">
    <source>
        <dbReference type="SAM" id="MobiDB-lite"/>
    </source>
</evidence>
<gene>
    <name evidence="3" type="ORF">D7003_14275</name>
</gene>